<feature type="transmembrane region" description="Helical" evidence="1">
    <location>
        <begin position="24"/>
        <end position="45"/>
    </location>
</feature>
<evidence type="ECO:0000313" key="2">
    <source>
        <dbReference type="EMBL" id="ERL08154.1"/>
    </source>
</evidence>
<dbReference type="EMBL" id="AWEZ01000045">
    <property type="protein sequence ID" value="ERL08154.1"/>
    <property type="molecule type" value="Genomic_DNA"/>
</dbReference>
<dbReference type="RefSeq" id="WP_021726023.1">
    <property type="nucleotide sequence ID" value="NZ_AWEZ01000045.1"/>
</dbReference>
<comment type="caution">
    <text evidence="2">The sequence shown here is derived from an EMBL/GenBank/DDBJ whole genome shotgun (WGS) entry which is preliminary data.</text>
</comment>
<keyword evidence="3" id="KW-1185">Reference proteome</keyword>
<organism evidence="2 3">
    <name type="scientific">Olsenella profusa F0195</name>
    <dbReference type="NCBI Taxonomy" id="1125712"/>
    <lineage>
        <taxon>Bacteria</taxon>
        <taxon>Bacillati</taxon>
        <taxon>Actinomycetota</taxon>
        <taxon>Coriobacteriia</taxon>
        <taxon>Coriobacteriales</taxon>
        <taxon>Atopobiaceae</taxon>
        <taxon>Olsenella</taxon>
    </lineage>
</organism>
<evidence type="ECO:0000256" key="1">
    <source>
        <dbReference type="SAM" id="Phobius"/>
    </source>
</evidence>
<feature type="transmembrane region" description="Helical" evidence="1">
    <location>
        <begin position="123"/>
        <end position="147"/>
    </location>
</feature>
<protein>
    <recommendedName>
        <fullName evidence="4">PF12822 family protein</fullName>
    </recommendedName>
</protein>
<dbReference type="eggNOG" id="COG1122">
    <property type="taxonomic scope" value="Bacteria"/>
</dbReference>
<proteinExistence type="predicted"/>
<dbReference type="AlphaFoldDB" id="U2T526"/>
<dbReference type="OrthoDB" id="3173414at2"/>
<name>U2T526_9ACTN</name>
<keyword evidence="1" id="KW-0472">Membrane</keyword>
<feature type="transmembrane region" description="Helical" evidence="1">
    <location>
        <begin position="57"/>
        <end position="87"/>
    </location>
</feature>
<reference evidence="2 3" key="1">
    <citation type="submission" date="2013-08" db="EMBL/GenBank/DDBJ databases">
        <authorList>
            <person name="Durkin A.S."/>
            <person name="Haft D.R."/>
            <person name="McCorrison J."/>
            <person name="Torralba M."/>
            <person name="Gillis M."/>
            <person name="Haft D.H."/>
            <person name="Methe B."/>
            <person name="Sutton G."/>
            <person name="Nelson K.E."/>
        </authorList>
    </citation>
    <scope>NUCLEOTIDE SEQUENCE [LARGE SCALE GENOMIC DNA]</scope>
    <source>
        <strain evidence="2 3">F0195</strain>
    </source>
</reference>
<gene>
    <name evidence="2" type="ORF">HMPREF1316_0235</name>
</gene>
<evidence type="ECO:0000313" key="3">
    <source>
        <dbReference type="Proteomes" id="UP000016638"/>
    </source>
</evidence>
<evidence type="ECO:0008006" key="4">
    <source>
        <dbReference type="Google" id="ProtNLM"/>
    </source>
</evidence>
<dbReference type="PATRIC" id="fig|1125712.3.peg.1359"/>
<feature type="transmembrane region" description="Helical" evidence="1">
    <location>
        <begin position="159"/>
        <end position="180"/>
    </location>
</feature>
<feature type="transmembrane region" description="Helical" evidence="1">
    <location>
        <begin position="93"/>
        <end position="111"/>
    </location>
</feature>
<dbReference type="STRING" id="1125712.HMPREF1316_0235"/>
<keyword evidence="1" id="KW-1133">Transmembrane helix</keyword>
<keyword evidence="1" id="KW-0812">Transmembrane</keyword>
<accession>U2T526</accession>
<sequence>MDNEQREPRTVTTSSKDRSGKLDVTSLVLVAILLAAGFVLNLTVGKALAITGIQPEFIISAYCLATIILIPTVPQALVIAVLAATVIQVTTSIPGVEYLCDLPAILVMFAFARAVDRRGKASVLPFVGAFLTTTVSGLIFAVVGTFAMGADPATIALKLPIVFGTALANAIVVQVLYLPLKKAAKR</sequence>
<dbReference type="Proteomes" id="UP000016638">
    <property type="component" value="Unassembled WGS sequence"/>
</dbReference>